<feature type="domain" description="MAM" evidence="4">
    <location>
        <begin position="196"/>
        <end position="356"/>
    </location>
</feature>
<evidence type="ECO:0000259" key="4">
    <source>
        <dbReference type="PROSITE" id="PS50060"/>
    </source>
</evidence>
<dbReference type="GeneID" id="115929079"/>
<feature type="compositionally biased region" description="Polar residues" evidence="3">
    <location>
        <begin position="709"/>
        <end position="730"/>
    </location>
</feature>
<dbReference type="CDD" id="cd00112">
    <property type="entry name" value="LDLa"/>
    <property type="match status" value="3"/>
</dbReference>
<dbReference type="GO" id="GO:0016020">
    <property type="term" value="C:membrane"/>
    <property type="evidence" value="ECO:0007669"/>
    <property type="project" value="InterPro"/>
</dbReference>
<proteinExistence type="predicted"/>
<dbReference type="InterPro" id="IPR013320">
    <property type="entry name" value="ConA-like_dom_sf"/>
</dbReference>
<dbReference type="Proteomes" id="UP000007110">
    <property type="component" value="Unassembled WGS sequence"/>
</dbReference>
<feature type="disulfide bond" evidence="2">
    <location>
        <begin position="594"/>
        <end position="612"/>
    </location>
</feature>
<dbReference type="SUPFAM" id="SSF49899">
    <property type="entry name" value="Concanavalin A-like lectins/glucanases"/>
    <property type="match status" value="4"/>
</dbReference>
<dbReference type="Gene3D" id="2.60.120.200">
    <property type="match status" value="4"/>
</dbReference>
<dbReference type="KEGG" id="spu:115929079"/>
<evidence type="ECO:0000313" key="6">
    <source>
        <dbReference type="Proteomes" id="UP000007110"/>
    </source>
</evidence>
<reference evidence="5" key="2">
    <citation type="submission" date="2021-01" db="UniProtKB">
        <authorList>
            <consortium name="EnsemblMetazoa"/>
        </authorList>
    </citation>
    <scope>IDENTIFICATION</scope>
</reference>
<dbReference type="InParanoid" id="A0A7M7PLP0"/>
<sequence length="863" mass="97613">MFMNNEPEWYYGPGADHTLNSVNGHYLYVDDTYSEFDQKAIIRSPTYQMAARRCIFSMWYYVYGVDMGTLKVLQYTPSNDRNYNLMTVVDIGEDMSTKDRWNLYEVQVEACAENFQLSIEAKDRNDYFDTGGYAIDDLRFEGCAYTLPLPPGGSCDADTEETCDSGHCYPKSERCDYTPNCCDGTDESTQNCADYRMCDFETNMCYWGQLTDDTLDWTRKTGGTGTGDTGPWKDHTTFSNNGYFIYTEVDDAFPGDTYRIGSFYIQPTSSGCEIRFYHHMRGSGIGTLNLYTRTKIDGPMTRLWYSDTAHGNYWLYQRVSLTSEDAFQVVFEGVRGSTNLGDIALDDITFTPECVESKEPLPPADVIPTQPNHCELGMRPCDIDQCIDESYYCDFNPDCPVGGEDELYCPSTCDFDTVGILSTCYWSQDVKDDFDWSWFNAPEMEDSYNGPRYDHTTASTSGHYIYVDGTISSINTYAKLVSPIYKKTNRGCTFSMYYYMFGVEYGDLEIRLIDQEGMDIRLTKVGDNALDYNKWILSESLIPACTKNFQIVIEAEDKQVLPTEGGFAVDDIAMKDCYYAPEVDPGSCGLQAQCDAGECYPAENQCDFTQDCCDMSDEDPQTCNLGKSVAAEGFTVSVSTIIHRRWESEADKKRVDEINYLMELAASENRWGLIINNDISEQHLGRDGVHLNRAGQRILAGNLKRLINSADQPTTQGHGWTQRSSDQETGSEPGARRHQAIYRENQSLHSDEEKGSPLGYSLCNFEIDLCYWEQLTTDEFDWRRNQGDTSSEGTGPEVDHTFGTDEGYYIYTEASNPRKLGERARLASFTIAGSRISVCSVSLATVLLPPVFQTVAIVRKFYD</sequence>
<dbReference type="PANTHER" id="PTHR23282">
    <property type="entry name" value="APICAL ENDOSOMAL GLYCOPROTEIN PRECURSOR"/>
    <property type="match status" value="1"/>
</dbReference>
<dbReference type="SMART" id="SM00192">
    <property type="entry name" value="LDLa"/>
    <property type="match status" value="3"/>
</dbReference>
<protein>
    <recommendedName>
        <fullName evidence="4">MAM domain-containing protein</fullName>
    </recommendedName>
</protein>
<dbReference type="EnsemblMetazoa" id="XM_030997232">
    <property type="protein sequence ID" value="XP_030853092"/>
    <property type="gene ID" value="LOC115929079"/>
</dbReference>
<accession>A0A7M7PLP0</accession>
<dbReference type="PROSITE" id="PS50060">
    <property type="entry name" value="MAM_2"/>
    <property type="match status" value="4"/>
</dbReference>
<evidence type="ECO:0000256" key="3">
    <source>
        <dbReference type="SAM" id="MobiDB-lite"/>
    </source>
</evidence>
<feature type="domain" description="MAM" evidence="4">
    <location>
        <begin position="12"/>
        <end position="145"/>
    </location>
</feature>
<dbReference type="PROSITE" id="PS50068">
    <property type="entry name" value="LDLRA_2"/>
    <property type="match status" value="2"/>
</dbReference>
<feature type="region of interest" description="Disordered" evidence="3">
    <location>
        <begin position="709"/>
        <end position="735"/>
    </location>
</feature>
<evidence type="ECO:0000256" key="2">
    <source>
        <dbReference type="PROSITE-ProRule" id="PRU00124"/>
    </source>
</evidence>
<name>A0A7M7PLP0_STRPU</name>
<dbReference type="InterPro" id="IPR000998">
    <property type="entry name" value="MAM_dom"/>
</dbReference>
<feature type="domain" description="MAM" evidence="4">
    <location>
        <begin position="411"/>
        <end position="579"/>
    </location>
</feature>
<dbReference type="PRINTS" id="PR00020">
    <property type="entry name" value="MAMDOMAIN"/>
</dbReference>
<dbReference type="InterPro" id="IPR036055">
    <property type="entry name" value="LDL_receptor-like_sf"/>
</dbReference>
<dbReference type="AlphaFoldDB" id="A0A7M7PLP0"/>
<dbReference type="Pfam" id="PF00629">
    <property type="entry name" value="MAM"/>
    <property type="match status" value="4"/>
</dbReference>
<comment type="caution">
    <text evidence="2">Lacks conserved residue(s) required for the propagation of feature annotation.</text>
</comment>
<dbReference type="SMART" id="SM00137">
    <property type="entry name" value="MAM"/>
    <property type="match status" value="2"/>
</dbReference>
<feature type="domain" description="MAM" evidence="4">
    <location>
        <begin position="761"/>
        <end position="839"/>
    </location>
</feature>
<evidence type="ECO:0000313" key="5">
    <source>
        <dbReference type="EnsemblMetazoa" id="XP_030853092"/>
    </source>
</evidence>
<evidence type="ECO:0000256" key="1">
    <source>
        <dbReference type="ARBA" id="ARBA00023157"/>
    </source>
</evidence>
<dbReference type="Gene3D" id="4.10.400.10">
    <property type="entry name" value="Low-density Lipoprotein Receptor"/>
    <property type="match status" value="2"/>
</dbReference>
<dbReference type="PRINTS" id="PR00261">
    <property type="entry name" value="LDLRECEPTOR"/>
</dbReference>
<keyword evidence="1 2" id="KW-1015">Disulfide bond</keyword>
<feature type="disulfide bond" evidence="2">
    <location>
        <begin position="163"/>
        <end position="181"/>
    </location>
</feature>
<dbReference type="RefSeq" id="XP_030853092.1">
    <property type="nucleotide sequence ID" value="XM_030997232.1"/>
</dbReference>
<dbReference type="InterPro" id="IPR051560">
    <property type="entry name" value="MAM_domain-containing"/>
</dbReference>
<dbReference type="InterPro" id="IPR002172">
    <property type="entry name" value="LDrepeatLR_classA_rpt"/>
</dbReference>
<dbReference type="OrthoDB" id="412155at2759"/>
<dbReference type="CDD" id="cd06263">
    <property type="entry name" value="MAM"/>
    <property type="match status" value="3"/>
</dbReference>
<keyword evidence="6" id="KW-1185">Reference proteome</keyword>
<dbReference type="PANTHER" id="PTHR23282:SF149">
    <property type="entry name" value="MAM DOMAIN-CONTAINING PROTEIN"/>
    <property type="match status" value="1"/>
</dbReference>
<organism evidence="5 6">
    <name type="scientific">Strongylocentrotus purpuratus</name>
    <name type="common">Purple sea urchin</name>
    <dbReference type="NCBI Taxonomy" id="7668"/>
    <lineage>
        <taxon>Eukaryota</taxon>
        <taxon>Metazoa</taxon>
        <taxon>Echinodermata</taxon>
        <taxon>Eleutherozoa</taxon>
        <taxon>Echinozoa</taxon>
        <taxon>Echinoidea</taxon>
        <taxon>Euechinoidea</taxon>
        <taxon>Echinacea</taxon>
        <taxon>Camarodonta</taxon>
        <taxon>Echinidea</taxon>
        <taxon>Strongylocentrotidae</taxon>
        <taxon>Strongylocentrotus</taxon>
    </lineage>
</organism>
<reference evidence="6" key="1">
    <citation type="submission" date="2015-02" db="EMBL/GenBank/DDBJ databases">
        <title>Genome sequencing for Strongylocentrotus purpuratus.</title>
        <authorList>
            <person name="Murali S."/>
            <person name="Liu Y."/>
            <person name="Vee V."/>
            <person name="English A."/>
            <person name="Wang M."/>
            <person name="Skinner E."/>
            <person name="Han Y."/>
            <person name="Muzny D.M."/>
            <person name="Worley K.C."/>
            <person name="Gibbs R.A."/>
        </authorList>
    </citation>
    <scope>NUCLEOTIDE SEQUENCE</scope>
</reference>